<accession>Q253K5</accession>
<reference evidence="4 5" key="1">
    <citation type="journal article" date="2006" name="DNA Res.">
        <title>Genome sequence of the cat pathogen, Chlamydophila felis.</title>
        <authorList>
            <person name="Azuma Y."/>
            <person name="Hirakawa H."/>
            <person name="Yamashita A."/>
            <person name="Cai Y."/>
            <person name="Rahman M.A."/>
            <person name="Suzuki H."/>
            <person name="Mitaku S."/>
            <person name="Toh H."/>
            <person name="Goto S."/>
            <person name="Murakami T."/>
            <person name="Sugi K."/>
            <person name="Hayashi H."/>
            <person name="Fukushi H."/>
            <person name="Hattori M."/>
            <person name="Kuhara S."/>
            <person name="Shirai M."/>
        </authorList>
    </citation>
    <scope>NUCLEOTIDE SEQUENCE [LARGE SCALE GENOMIC DNA]</scope>
    <source>
        <strain evidence="4 5">Fe/C-56</strain>
    </source>
</reference>
<feature type="compositionally biased region" description="Acidic residues" evidence="2">
    <location>
        <begin position="389"/>
        <end position="402"/>
    </location>
</feature>
<feature type="compositionally biased region" description="Basic and acidic residues" evidence="2">
    <location>
        <begin position="19"/>
        <end position="36"/>
    </location>
</feature>
<keyword evidence="3" id="KW-0472">Membrane</keyword>
<protein>
    <submittedName>
        <fullName evidence="4">Uncharacterized protein</fullName>
    </submittedName>
</protein>
<evidence type="ECO:0000256" key="2">
    <source>
        <dbReference type="SAM" id="MobiDB-lite"/>
    </source>
</evidence>
<evidence type="ECO:0000256" key="1">
    <source>
        <dbReference type="SAM" id="Coils"/>
    </source>
</evidence>
<keyword evidence="3" id="KW-0812">Transmembrane</keyword>
<sequence>MSSVSGSSSQNPNPIPEDPNNRLDLDTTDSSSKDQEGASSPGVTETGLSVEVLSIGELSSIDGAIAGVQHIANAIIATGGAPSSLSPATGAAVFAEEIVTDFYDEGAGREELERIEEKMEELFAGIEASETLVDDLKRKLHNFQKDRLASVGQPSKKSHSGKGPDLEEQFLDLRRDLASLNGRANELESIAFRLTSSLSDGHNALMGMSLEDFREAMGDSADLFLEKLGAMGLVYGENGWKIDPQGSIPRLALETQRTRAILEHLPIPTEEEFIQAASEDTISCCQAFVNRLRALWNTLVQMFYEIYNSMIFFLFWILRKSRIKQLPSSVNSENNPVFENPFASASGTSSTGGSNSSVRSSVSGRSDLSDEDVIRRPEDSAIDAQSVDNQEDEDGGDSLEDF</sequence>
<dbReference type="STRING" id="264202.gene:10544589"/>
<dbReference type="NCBIfam" id="NF047362">
    <property type="entry name" value="CT392_fam"/>
    <property type="match status" value="1"/>
</dbReference>
<evidence type="ECO:0000313" key="5">
    <source>
        <dbReference type="Proteomes" id="UP000001260"/>
    </source>
</evidence>
<dbReference type="HOGENOM" id="CLU_692039_0_0_0"/>
<feature type="region of interest" description="Disordered" evidence="2">
    <location>
        <begin position="341"/>
        <end position="402"/>
    </location>
</feature>
<feature type="transmembrane region" description="Helical" evidence="3">
    <location>
        <begin position="294"/>
        <end position="318"/>
    </location>
</feature>
<feature type="region of interest" description="Disordered" evidence="2">
    <location>
        <begin position="1"/>
        <end position="45"/>
    </location>
</feature>
<dbReference type="RefSeq" id="WP_011458311.1">
    <property type="nucleotide sequence ID" value="NC_007899.1"/>
</dbReference>
<keyword evidence="5" id="KW-1185">Reference proteome</keyword>
<proteinExistence type="predicted"/>
<dbReference type="KEGG" id="cfe:BAE81533.1"/>
<keyword evidence="1" id="KW-0175">Coiled coil</keyword>
<organism evidence="4 5">
    <name type="scientific">Chlamydia felis (strain Fe/C-56)</name>
    <name type="common">Chlamydophila felis</name>
    <dbReference type="NCBI Taxonomy" id="264202"/>
    <lineage>
        <taxon>Bacteria</taxon>
        <taxon>Pseudomonadati</taxon>
        <taxon>Chlamydiota</taxon>
        <taxon>Chlamydiia</taxon>
        <taxon>Chlamydiales</taxon>
        <taxon>Chlamydiaceae</taxon>
        <taxon>Chlamydia/Chlamydophila group</taxon>
        <taxon>Chlamydia</taxon>
    </lineage>
</organism>
<dbReference type="Proteomes" id="UP000001260">
    <property type="component" value="Chromosome"/>
</dbReference>
<feature type="coiled-coil region" evidence="1">
    <location>
        <begin position="112"/>
        <end position="146"/>
    </location>
</feature>
<evidence type="ECO:0000256" key="3">
    <source>
        <dbReference type="SAM" id="Phobius"/>
    </source>
</evidence>
<gene>
    <name evidence="4" type="ordered locus">CF0761</name>
</gene>
<dbReference type="EMBL" id="AP006861">
    <property type="protein sequence ID" value="BAE81533.1"/>
    <property type="molecule type" value="Genomic_DNA"/>
</dbReference>
<evidence type="ECO:0000313" key="4">
    <source>
        <dbReference type="EMBL" id="BAE81533.1"/>
    </source>
</evidence>
<dbReference type="AlphaFoldDB" id="Q253K5"/>
<feature type="compositionally biased region" description="Low complexity" evidence="2">
    <location>
        <begin position="343"/>
        <end position="366"/>
    </location>
</feature>
<dbReference type="OrthoDB" id="17826at2"/>
<name>Q253K5_CHLFF</name>
<keyword evidence="3" id="KW-1133">Transmembrane helix</keyword>